<name>A0ABN5JH51_FUSVA</name>
<evidence type="ECO:0000313" key="1">
    <source>
        <dbReference type="EMBL" id="AVQ31182.1"/>
    </source>
</evidence>
<dbReference type="EMBL" id="CP028103">
    <property type="protein sequence ID" value="AVQ31182.1"/>
    <property type="molecule type" value="Genomic_DNA"/>
</dbReference>
<protein>
    <recommendedName>
        <fullName evidence="3">Toxin-antitoxin system, antitoxin component, ribbon-helix-helix domain protein</fullName>
    </recommendedName>
</protein>
<reference evidence="2" key="1">
    <citation type="journal article" date="2018" name="MSphere">
        <title>Fusobacterium Genomics Using MinION and Illumina Sequencing Enables Genome Completion and Correction.</title>
        <authorList>
            <person name="Todd S.M."/>
            <person name="Settlage R.E."/>
            <person name="Lahmers K.K."/>
            <person name="Slade D.J."/>
        </authorList>
    </citation>
    <scope>NUCLEOTIDE SEQUENCE [LARGE SCALE GENOMIC DNA]</scope>
    <source>
        <strain evidence="2">ATCC 27725</strain>
    </source>
</reference>
<dbReference type="GeneID" id="77467956"/>
<sequence>MKERTFTFKFRGERADELAERFMAYFWDGGLDQTIEQGYLEEYGLDLDDVEFEEDGYVVSIDTSKAK</sequence>
<organism evidence="1 2">
    <name type="scientific">Fusobacterium varium ATCC 27725</name>
    <dbReference type="NCBI Taxonomy" id="469618"/>
    <lineage>
        <taxon>Bacteria</taxon>
        <taxon>Fusobacteriati</taxon>
        <taxon>Fusobacteriota</taxon>
        <taxon>Fusobacteriia</taxon>
        <taxon>Fusobacteriales</taxon>
        <taxon>Fusobacteriaceae</taxon>
        <taxon>Fusobacterium</taxon>
    </lineage>
</organism>
<proteinExistence type="predicted"/>
<gene>
    <name evidence="1" type="ORF">C4N18_08120</name>
</gene>
<evidence type="ECO:0000313" key="2">
    <source>
        <dbReference type="Proteomes" id="UP000241238"/>
    </source>
</evidence>
<evidence type="ECO:0008006" key="3">
    <source>
        <dbReference type="Google" id="ProtNLM"/>
    </source>
</evidence>
<dbReference type="Proteomes" id="UP000241238">
    <property type="component" value="Chromosome"/>
</dbReference>
<accession>A0ABN5JH51</accession>
<dbReference type="RefSeq" id="WP_005946963.1">
    <property type="nucleotide sequence ID" value="NZ_CP028103.1"/>
</dbReference>
<keyword evidence="2" id="KW-1185">Reference proteome</keyword>